<dbReference type="OrthoDB" id="9907096at2759"/>
<sequence length="108" mass="12685">MSFVNEDFENVAADLVEHKRALFEFEQKEKEMASLIQDLTSIVKEQKEKIAELTKSNEEATANLKVYYVEEEMRQLLQETANNKKAMENKVRRLTQALNDIQQDLEVY</sequence>
<evidence type="ECO:0000313" key="3">
    <source>
        <dbReference type="Proteomes" id="UP000233556"/>
    </source>
</evidence>
<accession>A0A2I0T5E9</accession>
<dbReference type="EMBL" id="KZ518436">
    <property type="protein sequence ID" value="PKU29024.1"/>
    <property type="molecule type" value="Genomic_DNA"/>
</dbReference>
<protein>
    <submittedName>
        <fullName evidence="2">Uncharacterized protein</fullName>
    </submittedName>
</protein>
<reference evidence="3" key="1">
    <citation type="submission" date="2017-11" db="EMBL/GenBank/DDBJ databases">
        <authorList>
            <person name="Lima N.C."/>
            <person name="Parody-Merino A.M."/>
            <person name="Battley P.F."/>
            <person name="Fidler A.E."/>
            <person name="Prosdocimi F."/>
        </authorList>
    </citation>
    <scope>NUCLEOTIDE SEQUENCE [LARGE SCALE GENOMIC DNA]</scope>
</reference>
<keyword evidence="3" id="KW-1185">Reference proteome</keyword>
<gene>
    <name evidence="2" type="ORF">llap_20672</name>
</gene>
<keyword evidence="1" id="KW-0175">Coiled coil</keyword>
<reference evidence="3" key="2">
    <citation type="submission" date="2017-12" db="EMBL/GenBank/DDBJ databases">
        <title>Genome sequence of the Bar-tailed Godwit (Limosa lapponica baueri).</title>
        <authorList>
            <person name="Lima N.C.B."/>
            <person name="Parody-Merino A.M."/>
            <person name="Battley P.F."/>
            <person name="Fidler A.E."/>
            <person name="Prosdocimi F."/>
        </authorList>
    </citation>
    <scope>NUCLEOTIDE SEQUENCE [LARGE SCALE GENOMIC DNA]</scope>
</reference>
<name>A0A2I0T5E9_LIMLA</name>
<evidence type="ECO:0000256" key="1">
    <source>
        <dbReference type="SAM" id="Coils"/>
    </source>
</evidence>
<evidence type="ECO:0000313" key="2">
    <source>
        <dbReference type="EMBL" id="PKU29024.1"/>
    </source>
</evidence>
<dbReference type="Proteomes" id="UP000233556">
    <property type="component" value="Unassembled WGS sequence"/>
</dbReference>
<proteinExistence type="predicted"/>
<feature type="coiled-coil region" evidence="1">
    <location>
        <begin position="36"/>
        <end position="104"/>
    </location>
</feature>
<dbReference type="AlphaFoldDB" id="A0A2I0T5E9"/>
<organism evidence="2 3">
    <name type="scientific">Limosa lapponica baueri</name>
    <dbReference type="NCBI Taxonomy" id="1758121"/>
    <lineage>
        <taxon>Eukaryota</taxon>
        <taxon>Metazoa</taxon>
        <taxon>Chordata</taxon>
        <taxon>Craniata</taxon>
        <taxon>Vertebrata</taxon>
        <taxon>Euteleostomi</taxon>
        <taxon>Archelosauria</taxon>
        <taxon>Archosauria</taxon>
        <taxon>Dinosauria</taxon>
        <taxon>Saurischia</taxon>
        <taxon>Theropoda</taxon>
        <taxon>Coelurosauria</taxon>
        <taxon>Aves</taxon>
        <taxon>Neognathae</taxon>
        <taxon>Neoaves</taxon>
        <taxon>Charadriiformes</taxon>
        <taxon>Scolopacidae</taxon>
        <taxon>Limosa</taxon>
    </lineage>
</organism>